<sequence>MKPFILILFLSVFSIHSIAQKIAPSAWQKFPDSTVIKVHPSYNKRGNFHKLFFGENYRKEWAVPVKLPVFKISQVNGGLTVVKEGGGTQTKSLRLADKSGREWVLRTVAKVPDDLLPDELQETFAVTLVDDEFSAQHPFSALIVPPLADAASVLHTNPVIGVVGKDAALGKYSKRFAGKVCLLEEREPAGESDNTLKMDEKVIGDHDNRLDGEAFFRASLLDFLIGDWDRHASQWGWLDIVKGKGKYYEPVPKDRDQIFHVNQGVFPWILSQTNIVPAIGSFKGDIAFSNYWFYKTKFMKAYPDMQMSYDRMMQITREFMAAETDAVLEKGLRRLPREAYAIRHAELLKALKERREHLPEVIDKYYKFLYHIVDLRATNKNELFTFDDAPNQGLKLTITNLSKEGQPQDSLLNMVYDPKITKEIRLYTEGGDDQIVMNNARSPIKLRIIDSVGKKTYDVKQGGKFRVYGRKDSTNLTGDLGKVHTYFSNDSLNSKYLPTYQYDFWGPLATAGLNRDDGVLLGLGVRHTGYGNFRKFPYSTLQEVMLTHSFSTNAFRIRYRGEWIGVAWGADVILQAYIQAPDNTQNFFGYGNETILNKNGDYRTFYRSRFNTYEFDPSLRWRTSKHSTISVGPSVELYSLSLNDNSGRFITQQPLLHSYDSLTVDKSKAHAGLKFNFTTDHRNNKVFPSSGFFFTVTATGYSGLNSNSDSYAQLRPEFTYYQKLTSSGSVVIYDRIGGGVSLGKPAFYQSMYLGGQGNLLGYLQYRFAGKHMAFNNLQARAKIAKIDGYILPGELGAIGFYDTGRVWVDNDNSSKWHSGIGGGAYFAPASLIVVEVLAGHSTEGWYPYVSLNFRL</sequence>
<evidence type="ECO:0000256" key="2">
    <source>
        <dbReference type="ARBA" id="ARBA00023136"/>
    </source>
</evidence>
<protein>
    <submittedName>
        <fullName evidence="5">BamA/TamA family outer membrane protein</fullName>
    </submittedName>
</protein>
<evidence type="ECO:0000256" key="3">
    <source>
        <dbReference type="SAM" id="SignalP"/>
    </source>
</evidence>
<feature type="signal peptide" evidence="3">
    <location>
        <begin position="1"/>
        <end position="19"/>
    </location>
</feature>
<organism evidence="5 6">
    <name type="scientific">Mucilaginibacter glaciei</name>
    <dbReference type="NCBI Taxonomy" id="2772109"/>
    <lineage>
        <taxon>Bacteria</taxon>
        <taxon>Pseudomonadati</taxon>
        <taxon>Bacteroidota</taxon>
        <taxon>Sphingobacteriia</taxon>
        <taxon>Sphingobacteriales</taxon>
        <taxon>Sphingobacteriaceae</taxon>
        <taxon>Mucilaginibacter</taxon>
    </lineage>
</organism>
<keyword evidence="2" id="KW-0472">Membrane</keyword>
<proteinExistence type="predicted"/>
<dbReference type="GO" id="GO:0019867">
    <property type="term" value="C:outer membrane"/>
    <property type="evidence" value="ECO:0007669"/>
    <property type="project" value="InterPro"/>
</dbReference>
<dbReference type="AlphaFoldDB" id="A0A926NPF8"/>
<dbReference type="InterPro" id="IPR000184">
    <property type="entry name" value="Bac_surfAg_D15"/>
</dbReference>
<comment type="caution">
    <text evidence="5">The sequence shown here is derived from an EMBL/GenBank/DDBJ whole genome shotgun (WGS) entry which is preliminary data.</text>
</comment>
<gene>
    <name evidence="5" type="ORF">IDJ76_07755</name>
</gene>
<evidence type="ECO:0000313" key="5">
    <source>
        <dbReference type="EMBL" id="MBD1392988.1"/>
    </source>
</evidence>
<name>A0A926NPF8_9SPHI</name>
<reference evidence="5" key="1">
    <citation type="submission" date="2020-09" db="EMBL/GenBank/DDBJ databases">
        <title>Novel species of Mucilaginibacter isolated from a glacier on the Tibetan Plateau.</title>
        <authorList>
            <person name="Liu Q."/>
            <person name="Xin Y.-H."/>
        </authorList>
    </citation>
    <scope>NUCLEOTIDE SEQUENCE</scope>
    <source>
        <strain evidence="5">ZB1P21</strain>
    </source>
</reference>
<dbReference type="EMBL" id="JACWMX010000003">
    <property type="protein sequence ID" value="MBD1392988.1"/>
    <property type="molecule type" value="Genomic_DNA"/>
</dbReference>
<dbReference type="Pfam" id="PF01103">
    <property type="entry name" value="Omp85"/>
    <property type="match status" value="1"/>
</dbReference>
<evidence type="ECO:0000256" key="1">
    <source>
        <dbReference type="ARBA" id="ARBA00004370"/>
    </source>
</evidence>
<keyword evidence="6" id="KW-1185">Reference proteome</keyword>
<accession>A0A926NPF8</accession>
<comment type="subcellular location">
    <subcellularLocation>
        <location evidence="1">Membrane</location>
    </subcellularLocation>
</comment>
<feature type="chain" id="PRO_5037600406" evidence="3">
    <location>
        <begin position="20"/>
        <end position="855"/>
    </location>
</feature>
<dbReference type="RefSeq" id="WP_191162468.1">
    <property type="nucleotide sequence ID" value="NZ_JACWMX010000003.1"/>
</dbReference>
<dbReference type="Gene3D" id="2.40.160.50">
    <property type="entry name" value="membrane protein fhac: a member of the omp85/tpsb transporter family"/>
    <property type="match status" value="1"/>
</dbReference>
<keyword evidence="3" id="KW-0732">Signal</keyword>
<feature type="domain" description="Bacterial surface antigen (D15)" evidence="4">
    <location>
        <begin position="580"/>
        <end position="818"/>
    </location>
</feature>
<evidence type="ECO:0000313" key="6">
    <source>
        <dbReference type="Proteomes" id="UP000619078"/>
    </source>
</evidence>
<dbReference type="Proteomes" id="UP000619078">
    <property type="component" value="Unassembled WGS sequence"/>
</dbReference>
<evidence type="ECO:0000259" key="4">
    <source>
        <dbReference type="Pfam" id="PF01103"/>
    </source>
</evidence>